<dbReference type="PANTHER" id="PTHR10476">
    <property type="entry name" value="CHARGED MULTIVESICULAR BODY PROTEIN"/>
    <property type="match status" value="1"/>
</dbReference>
<dbReference type="OrthoDB" id="10266568at2759"/>
<protein>
    <submittedName>
        <fullName evidence="5">Charged multivesicular body protein 1a-like</fullName>
    </submittedName>
</protein>
<evidence type="ECO:0000313" key="4">
    <source>
        <dbReference type="Proteomes" id="UP000515135"/>
    </source>
</evidence>
<evidence type="ECO:0000256" key="2">
    <source>
        <dbReference type="SAM" id="Coils"/>
    </source>
</evidence>
<dbReference type="AlphaFoldDB" id="A0A6P4ZJ12"/>
<dbReference type="KEGG" id="bbel:109473892"/>
<evidence type="ECO:0000256" key="1">
    <source>
        <dbReference type="ARBA" id="ARBA00006190"/>
    </source>
</evidence>
<gene>
    <name evidence="5" type="primary">LOC109473892</name>
</gene>
<comment type="similarity">
    <text evidence="1">Belongs to the SNF7 family.</text>
</comment>
<name>A0A6P4ZJ12_BRABE</name>
<dbReference type="GO" id="GO:0007034">
    <property type="term" value="P:vacuolar transport"/>
    <property type="evidence" value="ECO:0007669"/>
    <property type="project" value="InterPro"/>
</dbReference>
<evidence type="ECO:0000313" key="5">
    <source>
        <dbReference type="RefSeq" id="XP_019629586.1"/>
    </source>
</evidence>
<keyword evidence="4" id="KW-1185">Reference proteome</keyword>
<dbReference type="RefSeq" id="XP_019629586.1">
    <property type="nucleotide sequence ID" value="XM_019774027.1"/>
</dbReference>
<organism evidence="4 5">
    <name type="scientific">Branchiostoma belcheri</name>
    <name type="common">Amphioxus</name>
    <dbReference type="NCBI Taxonomy" id="7741"/>
    <lineage>
        <taxon>Eukaryota</taxon>
        <taxon>Metazoa</taxon>
        <taxon>Chordata</taxon>
        <taxon>Cephalochordata</taxon>
        <taxon>Leptocardii</taxon>
        <taxon>Amphioxiformes</taxon>
        <taxon>Branchiostomatidae</taxon>
        <taxon>Branchiostoma</taxon>
    </lineage>
</organism>
<evidence type="ECO:0000256" key="3">
    <source>
        <dbReference type="SAM" id="MobiDB-lite"/>
    </source>
</evidence>
<sequence>MSKMDETLFQLRFTAKQLDRLAKKSEKEEKQQKAKVKKALQQKNVDVAKIYAENAIRKHNEGLNYLRMSARVDGVASRVQSAVAMKQVTKDMGHVTKALDKAMGSMDLQKVSQVMEKFEKQFEDLDVHTQTLESSMGTATTLTTPQDQVDDLIKQVAEESGLEVMSQLEGLGPAQDSIGASSSKTQTQEDQLSRRLQALRN</sequence>
<keyword evidence="2" id="KW-0175">Coiled coil</keyword>
<dbReference type="Proteomes" id="UP000515135">
    <property type="component" value="Unplaced"/>
</dbReference>
<feature type="region of interest" description="Disordered" evidence="3">
    <location>
        <begin position="164"/>
        <end position="201"/>
    </location>
</feature>
<accession>A0A6P4ZJ12</accession>
<dbReference type="Gene3D" id="6.10.140.1230">
    <property type="match status" value="1"/>
</dbReference>
<dbReference type="InterPro" id="IPR005024">
    <property type="entry name" value="Snf7_fam"/>
</dbReference>
<feature type="coiled-coil region" evidence="2">
    <location>
        <begin position="11"/>
        <end position="43"/>
    </location>
</feature>
<feature type="compositionally biased region" description="Polar residues" evidence="3">
    <location>
        <begin position="178"/>
        <end position="190"/>
    </location>
</feature>
<dbReference type="Pfam" id="PF03357">
    <property type="entry name" value="Snf7"/>
    <property type="match status" value="1"/>
</dbReference>
<proteinExistence type="inferred from homology"/>
<reference evidence="5" key="1">
    <citation type="submission" date="2025-08" db="UniProtKB">
        <authorList>
            <consortium name="RefSeq"/>
        </authorList>
    </citation>
    <scope>IDENTIFICATION</scope>
    <source>
        <tissue evidence="5">Gonad</tissue>
    </source>
</reference>
<dbReference type="GeneID" id="109473892"/>